<dbReference type="GO" id="GO:0005886">
    <property type="term" value="C:plasma membrane"/>
    <property type="evidence" value="ECO:0007669"/>
    <property type="project" value="UniProtKB-SubCell"/>
</dbReference>
<keyword evidence="6 8" id="KW-1133">Transmembrane helix</keyword>
<evidence type="ECO:0000256" key="2">
    <source>
        <dbReference type="ARBA" id="ARBA00022428"/>
    </source>
</evidence>
<dbReference type="Gene3D" id="1.10.357.140">
    <property type="entry name" value="UbiA prenyltransferase"/>
    <property type="match status" value="1"/>
</dbReference>
<proteinExistence type="inferred from homology"/>
<comment type="pathway">
    <text evidence="8">Quinol/quinone metabolism; menaquinone biosynthesis; menaquinol from 1,4-dihydroxy-2-naphthoate: step 1/2.</text>
</comment>
<feature type="transmembrane region" description="Helical" evidence="8">
    <location>
        <begin position="96"/>
        <end position="113"/>
    </location>
</feature>
<evidence type="ECO:0000256" key="6">
    <source>
        <dbReference type="ARBA" id="ARBA00022989"/>
    </source>
</evidence>
<evidence type="ECO:0000256" key="8">
    <source>
        <dbReference type="HAMAP-Rule" id="MF_01937"/>
    </source>
</evidence>
<feature type="transmembrane region" description="Helical" evidence="8">
    <location>
        <begin position="39"/>
        <end position="58"/>
    </location>
</feature>
<dbReference type="HAMAP" id="MF_01937">
    <property type="entry name" value="MenA_1"/>
    <property type="match status" value="1"/>
</dbReference>
<feature type="transmembrane region" description="Helical" evidence="8">
    <location>
        <begin position="225"/>
        <end position="245"/>
    </location>
</feature>
<dbReference type="GO" id="GO:0046428">
    <property type="term" value="F:1,4-dihydroxy-2-naphthoate polyprenyltransferase activity"/>
    <property type="evidence" value="ECO:0007669"/>
    <property type="project" value="UniProtKB-UniRule"/>
</dbReference>
<keyword evidence="2 8" id="KW-0474">Menaquinone biosynthesis</keyword>
<name>A0A1G8KJM8_9FLAO</name>
<dbReference type="RefSeq" id="WP_092470553.1">
    <property type="nucleotide sequence ID" value="NZ_FNCZ01000011.1"/>
</dbReference>
<dbReference type="PANTHER" id="PTHR13929:SF0">
    <property type="entry name" value="UBIA PRENYLTRANSFERASE DOMAIN-CONTAINING PROTEIN 1"/>
    <property type="match status" value="1"/>
</dbReference>
<dbReference type="InterPro" id="IPR000537">
    <property type="entry name" value="UbiA_prenyltransferase"/>
</dbReference>
<organism evidence="10 11">
    <name type="scientific">Winogradskyella thalassocola</name>
    <dbReference type="NCBI Taxonomy" id="262004"/>
    <lineage>
        <taxon>Bacteria</taxon>
        <taxon>Pseudomonadati</taxon>
        <taxon>Bacteroidota</taxon>
        <taxon>Flavobacteriia</taxon>
        <taxon>Flavobacteriales</taxon>
        <taxon>Flavobacteriaceae</taxon>
        <taxon>Winogradskyella</taxon>
    </lineage>
</organism>
<feature type="transmembrane region" description="Helical" evidence="8">
    <location>
        <begin position="177"/>
        <end position="196"/>
    </location>
</feature>
<feature type="transmembrane region" description="Helical" evidence="8">
    <location>
        <begin position="150"/>
        <end position="171"/>
    </location>
</feature>
<gene>
    <name evidence="8" type="primary">menA</name>
    <name evidence="10" type="ORF">SAMN04489796_11125</name>
</gene>
<dbReference type="InterPro" id="IPR004657">
    <property type="entry name" value="MenA"/>
</dbReference>
<dbReference type="InterPro" id="IPR044878">
    <property type="entry name" value="UbiA_sf"/>
</dbReference>
<dbReference type="STRING" id="262004.SAMN04489796_11125"/>
<comment type="function">
    <text evidence="8">Conversion of 1,4-dihydroxy-2-naphthoate (DHNA) to demethylmenaquinone (DMK).</text>
</comment>
<keyword evidence="5 8" id="KW-0812">Transmembrane</keyword>
<protein>
    <recommendedName>
        <fullName evidence="8 9">1,4-dihydroxy-2-naphthoate octaprenyltransferase</fullName>
        <shortName evidence="8">DHNA-octaprenyltransferase</shortName>
        <ecNumber evidence="8 9">2.5.1.74</ecNumber>
    </recommendedName>
</protein>
<dbReference type="Pfam" id="PF01040">
    <property type="entry name" value="UbiA"/>
    <property type="match status" value="1"/>
</dbReference>
<sequence>MDKIIPWLNAMRLRTLPLSVSGIILGGCFAYYNGHFDEWIFIFALLTTISLQILSNLANDYGDGVRGTDNDERVGPQRAIQSGAITPDEMMDGIKLNIIIVIVFTMVLIWNAFDPGSILYIILFLLLGGLSVYAALNYTMGDSPYGYRALGDVFVFVFFGLVSTLGSYLLFVHTLDHVVVLPAISIGLLSVGVLNLNNMRDIESDTNSGKITLAIKLGKKDAKRYHFALIIGAMLFTMLFSILYYVEPYNFLYLIAFIPLLIHLKKIKGAKTANDFDSQLKVLALSTFLMAILLGVGYILY</sequence>
<feature type="transmembrane region" description="Helical" evidence="8">
    <location>
        <begin position="280"/>
        <end position="300"/>
    </location>
</feature>
<dbReference type="GO" id="GO:0009234">
    <property type="term" value="P:menaquinone biosynthetic process"/>
    <property type="evidence" value="ECO:0007669"/>
    <property type="project" value="UniProtKB-UniRule"/>
</dbReference>
<dbReference type="EMBL" id="FNCZ01000011">
    <property type="protein sequence ID" value="SDI43598.1"/>
    <property type="molecule type" value="Genomic_DNA"/>
</dbReference>
<reference evidence="11" key="1">
    <citation type="submission" date="2016-10" db="EMBL/GenBank/DDBJ databases">
        <authorList>
            <person name="Varghese N."/>
            <person name="Submissions S."/>
        </authorList>
    </citation>
    <scope>NUCLEOTIDE SEQUENCE [LARGE SCALE GENOMIC DNA]</scope>
    <source>
        <strain evidence="11">DSM 15363</strain>
    </source>
</reference>
<dbReference type="InterPro" id="IPR026046">
    <property type="entry name" value="UBIAD1"/>
</dbReference>
<evidence type="ECO:0000256" key="4">
    <source>
        <dbReference type="ARBA" id="ARBA00022679"/>
    </source>
</evidence>
<keyword evidence="11" id="KW-1185">Reference proteome</keyword>
<keyword evidence="4 8" id="KW-0808">Transferase</keyword>
<evidence type="ECO:0000256" key="3">
    <source>
        <dbReference type="ARBA" id="ARBA00022475"/>
    </source>
</evidence>
<dbReference type="PROSITE" id="PS51257">
    <property type="entry name" value="PROKAR_LIPOPROTEIN"/>
    <property type="match status" value="1"/>
</dbReference>
<feature type="transmembrane region" description="Helical" evidence="8">
    <location>
        <begin position="12"/>
        <end position="33"/>
    </location>
</feature>
<evidence type="ECO:0000313" key="10">
    <source>
        <dbReference type="EMBL" id="SDI43598.1"/>
    </source>
</evidence>
<evidence type="ECO:0000313" key="11">
    <source>
        <dbReference type="Proteomes" id="UP000199492"/>
    </source>
</evidence>
<keyword evidence="7 8" id="KW-0472">Membrane</keyword>
<comment type="catalytic activity">
    <reaction evidence="8">
        <text>an all-trans-polyprenyl diphosphate + 1,4-dihydroxy-2-naphthoate + H(+) = a 2-demethylmenaquinol + CO2 + diphosphate</text>
        <dbReference type="Rhea" id="RHEA:26478"/>
        <dbReference type="Rhea" id="RHEA-COMP:9563"/>
        <dbReference type="Rhea" id="RHEA-COMP:9564"/>
        <dbReference type="ChEBI" id="CHEBI:11173"/>
        <dbReference type="ChEBI" id="CHEBI:15378"/>
        <dbReference type="ChEBI" id="CHEBI:16526"/>
        <dbReference type="ChEBI" id="CHEBI:33019"/>
        <dbReference type="ChEBI" id="CHEBI:55437"/>
        <dbReference type="ChEBI" id="CHEBI:58914"/>
        <dbReference type="EC" id="2.5.1.74"/>
    </reaction>
</comment>
<comment type="subcellular location">
    <subcellularLocation>
        <location evidence="8">Cell membrane</location>
        <topology evidence="8">Multi-pass membrane protein</topology>
    </subcellularLocation>
    <subcellularLocation>
        <location evidence="1">Membrane</location>
        <topology evidence="1">Multi-pass membrane protein</topology>
    </subcellularLocation>
</comment>
<dbReference type="Proteomes" id="UP000199492">
    <property type="component" value="Unassembled WGS sequence"/>
</dbReference>
<dbReference type="PANTHER" id="PTHR13929">
    <property type="entry name" value="1,4-DIHYDROXY-2-NAPHTHOATE OCTAPRENYLTRANSFERASE"/>
    <property type="match status" value="1"/>
</dbReference>
<evidence type="ECO:0000256" key="5">
    <source>
        <dbReference type="ARBA" id="ARBA00022692"/>
    </source>
</evidence>
<feature type="transmembrane region" description="Helical" evidence="8">
    <location>
        <begin position="119"/>
        <end position="138"/>
    </location>
</feature>
<dbReference type="PIRSF" id="PIRSF005355">
    <property type="entry name" value="UBIAD1"/>
    <property type="match status" value="1"/>
</dbReference>
<keyword evidence="3 8" id="KW-1003">Cell membrane</keyword>
<evidence type="ECO:0000256" key="7">
    <source>
        <dbReference type="ARBA" id="ARBA00023136"/>
    </source>
</evidence>
<dbReference type="UniPathway" id="UPA00079">
    <property type="reaction ID" value="UER00168"/>
</dbReference>
<evidence type="ECO:0000256" key="1">
    <source>
        <dbReference type="ARBA" id="ARBA00004141"/>
    </source>
</evidence>
<evidence type="ECO:0000256" key="9">
    <source>
        <dbReference type="NCBIfam" id="TIGR00751"/>
    </source>
</evidence>
<dbReference type="NCBIfam" id="TIGR00751">
    <property type="entry name" value="menA"/>
    <property type="match status" value="1"/>
</dbReference>
<dbReference type="AlphaFoldDB" id="A0A1G8KJM8"/>
<dbReference type="OrthoDB" id="9767568at2"/>
<comment type="similarity">
    <text evidence="8">Belongs to the MenA family. Type 1 subfamily.</text>
</comment>
<dbReference type="EC" id="2.5.1.74" evidence="8 9"/>
<dbReference type="CDD" id="cd13962">
    <property type="entry name" value="PT_UbiA_UBIAD1"/>
    <property type="match status" value="1"/>
</dbReference>
<accession>A0A1G8KJM8</accession>
<dbReference type="GO" id="GO:0042371">
    <property type="term" value="P:vitamin K biosynthetic process"/>
    <property type="evidence" value="ECO:0007669"/>
    <property type="project" value="TreeGrafter"/>
</dbReference>